<accession>A0A382NAD6</accession>
<organism evidence="1">
    <name type="scientific">marine metagenome</name>
    <dbReference type="NCBI Taxonomy" id="408172"/>
    <lineage>
        <taxon>unclassified sequences</taxon>
        <taxon>metagenomes</taxon>
        <taxon>ecological metagenomes</taxon>
    </lineage>
</organism>
<dbReference type="InterPro" id="IPR051673">
    <property type="entry name" value="SSDNA_exonuclease_RecJ"/>
</dbReference>
<gene>
    <name evidence="1" type="ORF">METZ01_LOCUS310352</name>
</gene>
<reference evidence="1" key="1">
    <citation type="submission" date="2018-05" db="EMBL/GenBank/DDBJ databases">
        <authorList>
            <person name="Lanie J.A."/>
            <person name="Ng W.-L."/>
            <person name="Kazmierczak K.M."/>
            <person name="Andrzejewski T.M."/>
            <person name="Davidsen T.M."/>
            <person name="Wayne K.J."/>
            <person name="Tettelin H."/>
            <person name="Glass J.I."/>
            <person name="Rusch D."/>
            <person name="Podicherti R."/>
            <person name="Tsui H.-C.T."/>
            <person name="Winkler M.E."/>
        </authorList>
    </citation>
    <scope>NUCLEOTIDE SEQUENCE</scope>
</reference>
<evidence type="ECO:0008006" key="2">
    <source>
        <dbReference type="Google" id="ProtNLM"/>
    </source>
</evidence>
<dbReference type="Gene3D" id="3.90.1640.30">
    <property type="match status" value="1"/>
</dbReference>
<name>A0A382NAD6_9ZZZZ</name>
<evidence type="ECO:0000313" key="1">
    <source>
        <dbReference type="EMBL" id="SVC57498.1"/>
    </source>
</evidence>
<dbReference type="PANTHER" id="PTHR30255:SF2">
    <property type="entry name" value="SINGLE-STRANDED-DNA-SPECIFIC EXONUCLEASE RECJ"/>
    <property type="match status" value="1"/>
</dbReference>
<dbReference type="InterPro" id="IPR038763">
    <property type="entry name" value="DHH_sf"/>
</dbReference>
<feature type="non-terminal residue" evidence="1">
    <location>
        <position position="135"/>
    </location>
</feature>
<dbReference type="SUPFAM" id="SSF64182">
    <property type="entry name" value="DHH phosphoesterases"/>
    <property type="match status" value="1"/>
</dbReference>
<dbReference type="AlphaFoldDB" id="A0A382NAD6"/>
<sequence>MNHATVWDHLQCKAEDVEVLAQKFALTPIAARLLVLRGLNTVDSAAEFLSPSLDQLHDPFRLTDLAIAVDRLLSAIDNGERIAVHGDYDVDGITSTVIVRRMLELLGGTVMHFIPQRLRDGYGLQVGAIDRLQSR</sequence>
<dbReference type="EMBL" id="UINC01098742">
    <property type="protein sequence ID" value="SVC57498.1"/>
    <property type="molecule type" value="Genomic_DNA"/>
</dbReference>
<dbReference type="PANTHER" id="PTHR30255">
    <property type="entry name" value="SINGLE-STRANDED-DNA-SPECIFIC EXONUCLEASE RECJ"/>
    <property type="match status" value="1"/>
</dbReference>
<proteinExistence type="predicted"/>
<protein>
    <recommendedName>
        <fullName evidence="2">Single-stranded-DNA-specific exonuclease RecJ</fullName>
    </recommendedName>
</protein>